<proteinExistence type="inferred from homology"/>
<dbReference type="InterPro" id="IPR005106">
    <property type="entry name" value="Asp/hSer_DH_NAD-bd"/>
</dbReference>
<evidence type="ECO:0000256" key="7">
    <source>
        <dbReference type="ARBA" id="ARBA00022697"/>
    </source>
</evidence>
<evidence type="ECO:0000256" key="10">
    <source>
        <dbReference type="ARBA" id="ARBA00023167"/>
    </source>
</evidence>
<dbReference type="STRING" id="1166073.SAMN05192530_106243"/>
<keyword evidence="8 12" id="KW-0521">NADP</keyword>
<feature type="binding site" evidence="12">
    <location>
        <position position="107"/>
    </location>
    <ligand>
        <name>NADPH</name>
        <dbReference type="ChEBI" id="CHEBI:57783"/>
    </ligand>
</feature>
<dbReference type="GO" id="GO:0050661">
    <property type="term" value="F:NADP binding"/>
    <property type="evidence" value="ECO:0007669"/>
    <property type="project" value="InterPro"/>
</dbReference>
<evidence type="ECO:0000256" key="11">
    <source>
        <dbReference type="PIRSR" id="PIRSR000098-1"/>
    </source>
</evidence>
<evidence type="ECO:0000256" key="4">
    <source>
        <dbReference type="ARBA" id="ARBA00013213"/>
    </source>
</evidence>
<dbReference type="Pfam" id="PF03447">
    <property type="entry name" value="NAD_binding_3"/>
    <property type="match status" value="1"/>
</dbReference>
<comment type="pathway">
    <text evidence="1">Amino-acid biosynthesis; L-threonine biosynthesis; L-threonine from L-aspartate: step 3/5.</text>
</comment>
<evidence type="ECO:0000256" key="9">
    <source>
        <dbReference type="ARBA" id="ARBA00023002"/>
    </source>
</evidence>
<evidence type="ECO:0000313" key="16">
    <source>
        <dbReference type="Proteomes" id="UP000198793"/>
    </source>
</evidence>
<dbReference type="InterPro" id="IPR045865">
    <property type="entry name" value="ACT-like_dom_sf"/>
</dbReference>
<dbReference type="GO" id="GO:0009086">
    <property type="term" value="P:methionine biosynthetic process"/>
    <property type="evidence" value="ECO:0007669"/>
    <property type="project" value="UniProtKB-KW"/>
</dbReference>
<reference evidence="15 16" key="1">
    <citation type="submission" date="2016-10" db="EMBL/GenBank/DDBJ databases">
        <authorList>
            <person name="de Groot N.N."/>
        </authorList>
    </citation>
    <scope>NUCLEOTIDE SEQUENCE [LARGE SCALE GENOMIC DNA]</scope>
    <source>
        <strain evidence="16">L7-484,KACC 16230,DSM 25025</strain>
    </source>
</reference>
<dbReference type="CDD" id="cd04881">
    <property type="entry name" value="ACT_HSDH-Hom"/>
    <property type="match status" value="1"/>
</dbReference>
<feature type="active site" description="Proton donor" evidence="11">
    <location>
        <position position="207"/>
    </location>
</feature>
<evidence type="ECO:0000259" key="14">
    <source>
        <dbReference type="PROSITE" id="PS51671"/>
    </source>
</evidence>
<dbReference type="GO" id="GO:0004412">
    <property type="term" value="F:homoserine dehydrogenase activity"/>
    <property type="evidence" value="ECO:0007669"/>
    <property type="project" value="UniProtKB-EC"/>
</dbReference>
<keyword evidence="6" id="KW-0028">Amino-acid biosynthesis</keyword>
<evidence type="ECO:0000256" key="3">
    <source>
        <dbReference type="ARBA" id="ARBA00006753"/>
    </source>
</evidence>
<dbReference type="NCBIfam" id="NF004976">
    <property type="entry name" value="PRK06349.1"/>
    <property type="match status" value="1"/>
</dbReference>
<gene>
    <name evidence="15" type="ORF">SAMN05192530_106243</name>
</gene>
<dbReference type="Gene3D" id="3.30.360.10">
    <property type="entry name" value="Dihydrodipicolinate Reductase, domain 2"/>
    <property type="match status" value="1"/>
</dbReference>
<comment type="pathway">
    <text evidence="2">Amino-acid biosynthesis; L-methionine biosynthesis via de novo pathway; L-homoserine from L-aspartate: step 3/3.</text>
</comment>
<feature type="binding site" evidence="12">
    <location>
        <position position="192"/>
    </location>
    <ligand>
        <name>L-homoserine</name>
        <dbReference type="ChEBI" id="CHEBI:57476"/>
    </ligand>
</feature>
<dbReference type="GO" id="GO:0009088">
    <property type="term" value="P:threonine biosynthetic process"/>
    <property type="evidence" value="ECO:0007669"/>
    <property type="project" value="UniProtKB-UniPathway"/>
</dbReference>
<dbReference type="EC" id="1.1.1.3" evidence="4"/>
<dbReference type="InterPro" id="IPR036291">
    <property type="entry name" value="NAD(P)-bd_dom_sf"/>
</dbReference>
<feature type="binding site" evidence="12">
    <location>
        <begin position="10"/>
        <end position="17"/>
    </location>
    <ligand>
        <name>NADP(+)</name>
        <dbReference type="ChEBI" id="CHEBI:58349"/>
    </ligand>
</feature>
<accession>A0A1H0JL78</accession>
<dbReference type="PROSITE" id="PS01042">
    <property type="entry name" value="HOMOSER_DHGENASE"/>
    <property type="match status" value="1"/>
</dbReference>
<evidence type="ECO:0000256" key="12">
    <source>
        <dbReference type="PIRSR" id="PIRSR000098-2"/>
    </source>
</evidence>
<dbReference type="UniPathway" id="UPA00051">
    <property type="reaction ID" value="UER00465"/>
</dbReference>
<dbReference type="InterPro" id="IPR002912">
    <property type="entry name" value="ACT_dom"/>
</dbReference>
<evidence type="ECO:0000256" key="8">
    <source>
        <dbReference type="ARBA" id="ARBA00022857"/>
    </source>
</evidence>
<keyword evidence="10" id="KW-0486">Methionine biosynthesis</keyword>
<feature type="domain" description="ACT" evidence="14">
    <location>
        <begin position="351"/>
        <end position="426"/>
    </location>
</feature>
<dbReference type="Pfam" id="PF00742">
    <property type="entry name" value="Homoserine_dh"/>
    <property type="match status" value="1"/>
</dbReference>
<name>A0A1H0JL78_9HYPH</name>
<keyword evidence="16" id="KW-1185">Reference proteome</keyword>
<evidence type="ECO:0000256" key="5">
    <source>
        <dbReference type="ARBA" id="ARBA00013376"/>
    </source>
</evidence>
<dbReference type="Gene3D" id="3.30.70.260">
    <property type="match status" value="1"/>
</dbReference>
<dbReference type="InterPro" id="IPR001342">
    <property type="entry name" value="HDH_cat"/>
</dbReference>
<organism evidence="15 16">
    <name type="scientific">Aureimonas jatrophae</name>
    <dbReference type="NCBI Taxonomy" id="1166073"/>
    <lineage>
        <taxon>Bacteria</taxon>
        <taxon>Pseudomonadati</taxon>
        <taxon>Pseudomonadota</taxon>
        <taxon>Alphaproteobacteria</taxon>
        <taxon>Hyphomicrobiales</taxon>
        <taxon>Aurantimonadaceae</taxon>
        <taxon>Aureimonas</taxon>
    </lineage>
</organism>
<dbReference type="PANTHER" id="PTHR43331">
    <property type="entry name" value="HOMOSERINE DEHYDROGENASE"/>
    <property type="match status" value="1"/>
</dbReference>
<dbReference type="FunFam" id="3.30.360.10:FF:000005">
    <property type="entry name" value="Homoserine dehydrogenase"/>
    <property type="match status" value="1"/>
</dbReference>
<comment type="similarity">
    <text evidence="3 13">Belongs to the homoserine dehydrogenase family.</text>
</comment>
<dbReference type="Pfam" id="PF01842">
    <property type="entry name" value="ACT"/>
    <property type="match status" value="1"/>
</dbReference>
<evidence type="ECO:0000313" key="15">
    <source>
        <dbReference type="EMBL" id="SDO44322.1"/>
    </source>
</evidence>
<dbReference type="SUPFAM" id="SSF55021">
    <property type="entry name" value="ACT-like"/>
    <property type="match status" value="1"/>
</dbReference>
<keyword evidence="7" id="KW-0791">Threonine biosynthesis</keyword>
<evidence type="ECO:0000256" key="6">
    <source>
        <dbReference type="ARBA" id="ARBA00022605"/>
    </source>
</evidence>
<dbReference type="InterPro" id="IPR019811">
    <property type="entry name" value="HDH_CS"/>
</dbReference>
<dbReference type="SUPFAM" id="SSF51735">
    <property type="entry name" value="NAD(P)-binding Rossmann-fold domains"/>
    <property type="match status" value="1"/>
</dbReference>
<dbReference type="EMBL" id="FNIT01000006">
    <property type="protein sequence ID" value="SDO44322.1"/>
    <property type="molecule type" value="Genomic_DNA"/>
</dbReference>
<sequence>MERPMRLGIAGLGTVGASLARLLADKRDVYGMRAGRPLEVAAVSARDRTRDRGVDLSGATWFDDPVALARDGEIDVFVELVGGADGAAFESVKAALNRGLPVVTANKALLAHHGLQLARLAHKRGAPIFFEAAAAGGIPIIKTMREALRGNTVERVYGILNGTCNYMLTRMEREGIAFDACLADAQRLGYAEADPTFDIGGFDAAHKLALLTSLAFGCEIDLDAIFIEGISTVTNADIEAAAELGYRIKLLAVAQRTDSGIEQRVHPTMIPAHSALAQVDGVTNAVAVDTDLLGSVLLVGPGAGGNATASAVLSDVIDAAQGIRMPAFGLEPSKLAPYRRARMRAHEGGYYIRLSVLDRVGAFASIARRMAENDISLESIVQRKPESGRAAETVPVILITHETTEAAVRRALDAVSRDGHLSGEPRMIRIEALD</sequence>
<dbReference type="PANTHER" id="PTHR43331:SF1">
    <property type="entry name" value="HOMOSERINE DEHYDROGENASE"/>
    <property type="match status" value="1"/>
</dbReference>
<keyword evidence="9" id="KW-0560">Oxidoreductase</keyword>
<protein>
    <recommendedName>
        <fullName evidence="5">Homoserine dehydrogenase</fullName>
        <ecNumber evidence="4">1.1.1.3</ecNumber>
    </recommendedName>
</protein>
<dbReference type="Proteomes" id="UP000198793">
    <property type="component" value="Unassembled WGS sequence"/>
</dbReference>
<dbReference type="OrthoDB" id="9808167at2"/>
<dbReference type="RefSeq" id="WP_090674664.1">
    <property type="nucleotide sequence ID" value="NZ_FNIT01000006.1"/>
</dbReference>
<dbReference type="Gene3D" id="3.40.50.720">
    <property type="entry name" value="NAD(P)-binding Rossmann-like Domain"/>
    <property type="match status" value="1"/>
</dbReference>
<dbReference type="PIRSF" id="PIRSF000098">
    <property type="entry name" value="Homoser_dehydrog"/>
    <property type="match status" value="1"/>
</dbReference>
<evidence type="ECO:0000256" key="2">
    <source>
        <dbReference type="ARBA" id="ARBA00005062"/>
    </source>
</evidence>
<dbReference type="SUPFAM" id="SSF55347">
    <property type="entry name" value="Glyceraldehyde-3-phosphate dehydrogenase-like, C-terminal domain"/>
    <property type="match status" value="1"/>
</dbReference>
<dbReference type="InterPro" id="IPR016204">
    <property type="entry name" value="HDH"/>
</dbReference>
<dbReference type="PROSITE" id="PS51671">
    <property type="entry name" value="ACT"/>
    <property type="match status" value="1"/>
</dbReference>
<dbReference type="UniPathway" id="UPA00050">
    <property type="reaction ID" value="UER00063"/>
</dbReference>
<evidence type="ECO:0000256" key="1">
    <source>
        <dbReference type="ARBA" id="ARBA00005056"/>
    </source>
</evidence>
<evidence type="ECO:0000256" key="13">
    <source>
        <dbReference type="RuleBase" id="RU004171"/>
    </source>
</evidence>
<dbReference type="AlphaFoldDB" id="A0A1H0JL78"/>